<comment type="caution">
    <text evidence="2">The sequence shown here is derived from an EMBL/GenBank/DDBJ whole genome shotgun (WGS) entry which is preliminary data.</text>
</comment>
<evidence type="ECO:0000256" key="1">
    <source>
        <dbReference type="SAM" id="SignalP"/>
    </source>
</evidence>
<feature type="signal peptide" evidence="1">
    <location>
        <begin position="1"/>
        <end position="27"/>
    </location>
</feature>
<name>A0ABT3PTJ2_9BACT</name>
<evidence type="ECO:0000313" key="2">
    <source>
        <dbReference type="EMBL" id="MCW9709192.1"/>
    </source>
</evidence>
<dbReference type="InterPro" id="IPR007939">
    <property type="entry name" value="Cu-R_B_prcur"/>
</dbReference>
<dbReference type="Proteomes" id="UP001207918">
    <property type="component" value="Unassembled WGS sequence"/>
</dbReference>
<reference evidence="2 3" key="1">
    <citation type="submission" date="2021-03" db="EMBL/GenBank/DDBJ databases">
        <title>Aliifodinibius sp. nov., a new bacterium isolated from saline soil.</title>
        <authorList>
            <person name="Galisteo C."/>
            <person name="De La Haba R."/>
            <person name="Sanchez-Porro C."/>
            <person name="Ventosa A."/>
        </authorList>
    </citation>
    <scope>NUCLEOTIDE SEQUENCE [LARGE SCALE GENOMIC DNA]</scope>
    <source>
        <strain evidence="2 3">1BSP15-2V2</strain>
    </source>
</reference>
<gene>
    <name evidence="2" type="ORF">J6I44_20185</name>
</gene>
<keyword evidence="1" id="KW-0732">Signal</keyword>
<feature type="chain" id="PRO_5046154053" evidence="1">
    <location>
        <begin position="28"/>
        <end position="254"/>
    </location>
</feature>
<dbReference type="RefSeq" id="WP_265768065.1">
    <property type="nucleotide sequence ID" value="NZ_JAGGJA010000026.1"/>
</dbReference>
<proteinExistence type="predicted"/>
<sequence length="254" mass="28303">MNTIKRASTFILTTFAIIVIAGSSAFAQKAPEFSNDLMMDDKTYVYLIAEKLEYRSVSGINPLMWEVQGYVGKSLNKFWFKSHGEALTTESEAEMEFQGLYSRAIGPYFDIQGGIRYDLAYEGVGNKSRGFAVIGLQGMAPYFFHVDGGMFISEDGDISASVEAEYDLLFTQRLIGQPVFETSVAVQEVPEWGVGSGFNNIGIGFRLRYEFAREFAPYIGINWERKLGETADMARAEGGHVSNLSLLGGVRMWF</sequence>
<accession>A0ABT3PTJ2</accession>
<dbReference type="EMBL" id="JAGGJA010000026">
    <property type="protein sequence ID" value="MCW9709192.1"/>
    <property type="molecule type" value="Genomic_DNA"/>
</dbReference>
<protein>
    <submittedName>
        <fullName evidence="2">Copper resistance protein B</fullName>
    </submittedName>
</protein>
<organism evidence="2 3">
    <name type="scientific">Fodinibius salsisoli</name>
    <dbReference type="NCBI Taxonomy" id="2820877"/>
    <lineage>
        <taxon>Bacteria</taxon>
        <taxon>Pseudomonadati</taxon>
        <taxon>Balneolota</taxon>
        <taxon>Balneolia</taxon>
        <taxon>Balneolales</taxon>
        <taxon>Balneolaceae</taxon>
        <taxon>Fodinibius</taxon>
    </lineage>
</organism>
<evidence type="ECO:0000313" key="3">
    <source>
        <dbReference type="Proteomes" id="UP001207918"/>
    </source>
</evidence>
<keyword evidence="3" id="KW-1185">Reference proteome</keyword>
<dbReference type="Pfam" id="PF05275">
    <property type="entry name" value="CopB"/>
    <property type="match status" value="1"/>
</dbReference>